<evidence type="ECO:0000259" key="4">
    <source>
        <dbReference type="PROSITE" id="PS50050"/>
    </source>
</evidence>
<dbReference type="SMART" id="SM00208">
    <property type="entry name" value="TNFR"/>
    <property type="match status" value="2"/>
</dbReference>
<reference evidence="5" key="1">
    <citation type="submission" date="2025-08" db="UniProtKB">
        <authorList>
            <consortium name="Ensembl"/>
        </authorList>
    </citation>
    <scope>IDENTIFICATION</scope>
</reference>
<feature type="disulfide bond" evidence="1">
    <location>
        <begin position="39"/>
        <end position="52"/>
    </location>
</feature>
<dbReference type="PANTHER" id="PTHR47139">
    <property type="entry name" value="TUMOR NECROSIS FACTOR RECEPTOR SUPERFAMILY MEMBER 9"/>
    <property type="match status" value="1"/>
</dbReference>
<feature type="region of interest" description="Disordered" evidence="2">
    <location>
        <begin position="190"/>
        <end position="217"/>
    </location>
</feature>
<name>A0A3Q3F717_9LABR</name>
<evidence type="ECO:0000256" key="2">
    <source>
        <dbReference type="SAM" id="MobiDB-lite"/>
    </source>
</evidence>
<organism evidence="5 6">
    <name type="scientific">Labrus bergylta</name>
    <name type="common">ballan wrasse</name>
    <dbReference type="NCBI Taxonomy" id="56723"/>
    <lineage>
        <taxon>Eukaryota</taxon>
        <taxon>Metazoa</taxon>
        <taxon>Chordata</taxon>
        <taxon>Craniata</taxon>
        <taxon>Vertebrata</taxon>
        <taxon>Euteleostomi</taxon>
        <taxon>Actinopterygii</taxon>
        <taxon>Neopterygii</taxon>
        <taxon>Teleostei</taxon>
        <taxon>Neoteleostei</taxon>
        <taxon>Acanthomorphata</taxon>
        <taxon>Eupercaria</taxon>
        <taxon>Labriformes</taxon>
        <taxon>Labridae</taxon>
        <taxon>Labrus</taxon>
    </lineage>
</organism>
<dbReference type="GeneTree" id="ENSGT00940000166327"/>
<dbReference type="SUPFAM" id="SSF57586">
    <property type="entry name" value="TNF receptor-like"/>
    <property type="match status" value="1"/>
</dbReference>
<dbReference type="FunCoup" id="A0A3Q3F717">
    <property type="interactions" value="877"/>
</dbReference>
<dbReference type="AlphaFoldDB" id="A0A3Q3F717"/>
<dbReference type="OrthoDB" id="9423210at2759"/>
<dbReference type="Pfam" id="PF00020">
    <property type="entry name" value="TNFR_c6"/>
    <property type="match status" value="2"/>
</dbReference>
<feature type="repeat" description="TNFR-Cys" evidence="1">
    <location>
        <begin position="21"/>
        <end position="60"/>
    </location>
</feature>
<sequence length="256" mass="28334">MSSWKPPGHKVWSRPTELCTPCERGTFTNEAINMKCDRCRHCVEALVLVKECTNSANTVCGCREGLTCGNDECSFCVDKCGKGQEPTDKRSCRRCPEGTFNNQTHQKCKPWSTTCPNPGQVIVASGDAFSDIKCSDIPEGTTGSEDSVITVSNAKKPGNTERELPFLLPLVFGIMLICFIVTLAWKIHKRRPSKEETSPKEMEEPEESSEKMIIVPPSDEPRTLVAIECSFHEAQQEQGSSLESLTSKDSSERLLP</sequence>
<evidence type="ECO:0000256" key="3">
    <source>
        <dbReference type="SAM" id="Phobius"/>
    </source>
</evidence>
<feature type="domain" description="TNFR-Cys" evidence="4">
    <location>
        <begin position="21"/>
        <end position="60"/>
    </location>
</feature>
<evidence type="ECO:0000313" key="5">
    <source>
        <dbReference type="Ensembl" id="ENSLBEP00000014742.1"/>
    </source>
</evidence>
<dbReference type="InParanoid" id="A0A3Q3F717"/>
<evidence type="ECO:0000256" key="1">
    <source>
        <dbReference type="PROSITE-ProRule" id="PRU00206"/>
    </source>
</evidence>
<keyword evidence="1" id="KW-1015">Disulfide bond</keyword>
<proteinExistence type="predicted"/>
<keyword evidence="3" id="KW-0812">Transmembrane</keyword>
<dbReference type="Ensembl" id="ENSLBET00000015639.1">
    <property type="protein sequence ID" value="ENSLBEP00000014742.1"/>
    <property type="gene ID" value="ENSLBEG00000011509.1"/>
</dbReference>
<dbReference type="InterPro" id="IPR001368">
    <property type="entry name" value="TNFR/NGFR_Cys_rich_reg"/>
</dbReference>
<dbReference type="Gene3D" id="2.10.50.10">
    <property type="entry name" value="Tumor Necrosis Factor Receptor, subunit A, domain 2"/>
    <property type="match status" value="2"/>
</dbReference>
<keyword evidence="3" id="KW-1133">Transmembrane helix</keyword>
<dbReference type="STRING" id="56723.ENSLBEP00000014742"/>
<dbReference type="Proteomes" id="UP000261660">
    <property type="component" value="Unplaced"/>
</dbReference>
<protein>
    <submittedName>
        <fullName evidence="5">Tumor necrosis factor receptor superfamily, member 9a</fullName>
    </submittedName>
</protein>
<dbReference type="PROSITE" id="PS00652">
    <property type="entry name" value="TNFR_NGFR_1"/>
    <property type="match status" value="1"/>
</dbReference>
<keyword evidence="3" id="KW-0472">Membrane</keyword>
<reference evidence="5" key="2">
    <citation type="submission" date="2025-09" db="UniProtKB">
        <authorList>
            <consortium name="Ensembl"/>
        </authorList>
    </citation>
    <scope>IDENTIFICATION</scope>
</reference>
<evidence type="ECO:0000313" key="6">
    <source>
        <dbReference type="Proteomes" id="UP000261660"/>
    </source>
</evidence>
<feature type="compositionally biased region" description="Basic and acidic residues" evidence="2">
    <location>
        <begin position="193"/>
        <end position="202"/>
    </location>
</feature>
<dbReference type="GO" id="GO:0038023">
    <property type="term" value="F:signaling receptor activity"/>
    <property type="evidence" value="ECO:0007669"/>
    <property type="project" value="TreeGrafter"/>
</dbReference>
<feature type="region of interest" description="Disordered" evidence="2">
    <location>
        <begin position="234"/>
        <end position="256"/>
    </location>
</feature>
<feature type="disulfide bond" evidence="1">
    <location>
        <begin position="42"/>
        <end position="60"/>
    </location>
</feature>
<comment type="caution">
    <text evidence="1">Lacks conserved residue(s) required for the propagation of feature annotation.</text>
</comment>
<dbReference type="SMART" id="SM01411">
    <property type="entry name" value="Ephrin_rec_like"/>
    <property type="match status" value="2"/>
</dbReference>
<keyword evidence="6" id="KW-1185">Reference proteome</keyword>
<dbReference type="PANTHER" id="PTHR47139:SF4">
    <property type="entry name" value="TUMOR NECROSIS FACTOR RECEPTOR SUPERFAMILY MEMBER 9 ISOFORM X1-RELATED"/>
    <property type="match status" value="1"/>
</dbReference>
<feature type="transmembrane region" description="Helical" evidence="3">
    <location>
        <begin position="166"/>
        <end position="185"/>
    </location>
</feature>
<dbReference type="GO" id="GO:0042127">
    <property type="term" value="P:regulation of cell population proliferation"/>
    <property type="evidence" value="ECO:0007669"/>
    <property type="project" value="TreeGrafter"/>
</dbReference>
<dbReference type="PROSITE" id="PS50050">
    <property type="entry name" value="TNFR_NGFR_2"/>
    <property type="match status" value="1"/>
</dbReference>
<accession>A0A3Q3F717</accession>